<name>A0A927MC07_9ACTN</name>
<sequence length="308" mass="32707">MTDPDASPPAAPPLAGPAVDLVLAATADSAADTAARAAGVTVRHLDDLTDLRAVHRLYEGIWRPDPTNPPVTTELLRALAKTGNYVAGAYEGGLLVGACVAFFGPPGERSMHSHIAGVSGAALGRSVGFALKLHQRAWALHRGVSTIGWTFDPLVCRNAYFNLSKLAALPAQYLPNFYGAMNDGINGSDDTDRLLVHWELTTAAVMAACARSLAPSDVEAERARGAVVALRRSARNRPVTGTTDGNVLLVAVPADIAAVRRTDPGVAKEWRVAVREVLAPLMAEGARVTGFDRSGWYVVTRETRRDDR</sequence>
<comment type="caution">
    <text evidence="1">The sequence shown here is derived from an EMBL/GenBank/DDBJ whole genome shotgun (WGS) entry which is preliminary data.</text>
</comment>
<reference evidence="1" key="1">
    <citation type="submission" date="2020-10" db="EMBL/GenBank/DDBJ databases">
        <title>Sequencing the genomes of 1000 actinobacteria strains.</title>
        <authorList>
            <person name="Klenk H.-P."/>
        </authorList>
    </citation>
    <scope>NUCLEOTIDE SEQUENCE</scope>
    <source>
        <strain evidence="1">DSM 46832</strain>
    </source>
</reference>
<dbReference type="EMBL" id="JADBEB010000001">
    <property type="protein sequence ID" value="MBE1491689.1"/>
    <property type="molecule type" value="Genomic_DNA"/>
</dbReference>
<organism evidence="1 2">
    <name type="scientific">Plantactinospora soyae</name>
    <dbReference type="NCBI Taxonomy" id="1544732"/>
    <lineage>
        <taxon>Bacteria</taxon>
        <taxon>Bacillati</taxon>
        <taxon>Actinomycetota</taxon>
        <taxon>Actinomycetes</taxon>
        <taxon>Micromonosporales</taxon>
        <taxon>Micromonosporaceae</taxon>
        <taxon>Plantactinospora</taxon>
    </lineage>
</organism>
<dbReference type="PANTHER" id="PTHR41700">
    <property type="entry name" value="GCN5-RELATED N-ACETYLTRANSFERASE"/>
    <property type="match status" value="1"/>
</dbReference>
<dbReference type="Proteomes" id="UP000649753">
    <property type="component" value="Unassembled WGS sequence"/>
</dbReference>
<dbReference type="InterPro" id="IPR038764">
    <property type="entry name" value="GNAT_N_AcTrfase_prd"/>
</dbReference>
<dbReference type="Gene3D" id="3.40.630.30">
    <property type="match status" value="1"/>
</dbReference>
<accession>A0A927MC07</accession>
<evidence type="ECO:0000313" key="1">
    <source>
        <dbReference type="EMBL" id="MBE1491689.1"/>
    </source>
</evidence>
<evidence type="ECO:0000313" key="2">
    <source>
        <dbReference type="Proteomes" id="UP000649753"/>
    </source>
</evidence>
<dbReference type="SUPFAM" id="SSF55729">
    <property type="entry name" value="Acyl-CoA N-acyltransferases (Nat)"/>
    <property type="match status" value="1"/>
</dbReference>
<proteinExistence type="predicted"/>
<dbReference type="PANTHER" id="PTHR41700:SF1">
    <property type="entry name" value="N-ACETYLTRANSFERASE DOMAIN-CONTAINING PROTEIN"/>
    <property type="match status" value="1"/>
</dbReference>
<keyword evidence="2" id="KW-1185">Reference proteome</keyword>
<dbReference type="RefSeq" id="WP_318783612.1">
    <property type="nucleotide sequence ID" value="NZ_JADBEB010000001.1"/>
</dbReference>
<dbReference type="AlphaFoldDB" id="A0A927MC07"/>
<protein>
    <submittedName>
        <fullName evidence="1">GNAT superfamily acetyltransferase</fullName>
    </submittedName>
</protein>
<gene>
    <name evidence="1" type="ORF">H4W31_007327</name>
</gene>
<dbReference type="InterPro" id="IPR016181">
    <property type="entry name" value="Acyl_CoA_acyltransferase"/>
</dbReference>